<accession>A0A1E3PMT4</accession>
<evidence type="ECO:0008006" key="5">
    <source>
        <dbReference type="Google" id="ProtNLM"/>
    </source>
</evidence>
<evidence type="ECO:0000313" key="3">
    <source>
        <dbReference type="EMBL" id="ODQ66252.1"/>
    </source>
</evidence>
<organism evidence="3 4">
    <name type="scientific">Nadsonia fulvescens var. elongata DSM 6958</name>
    <dbReference type="NCBI Taxonomy" id="857566"/>
    <lineage>
        <taxon>Eukaryota</taxon>
        <taxon>Fungi</taxon>
        <taxon>Dikarya</taxon>
        <taxon>Ascomycota</taxon>
        <taxon>Saccharomycotina</taxon>
        <taxon>Dipodascomycetes</taxon>
        <taxon>Dipodascales</taxon>
        <taxon>Dipodascales incertae sedis</taxon>
        <taxon>Nadsonia</taxon>
    </lineage>
</organism>
<dbReference type="OrthoDB" id="5576875at2759"/>
<gene>
    <name evidence="3" type="ORF">NADFUDRAFT_50173</name>
</gene>
<dbReference type="Proteomes" id="UP000095009">
    <property type="component" value="Unassembled WGS sequence"/>
</dbReference>
<feature type="coiled-coil region" evidence="1">
    <location>
        <begin position="130"/>
        <end position="157"/>
    </location>
</feature>
<proteinExistence type="predicted"/>
<feature type="compositionally biased region" description="Polar residues" evidence="2">
    <location>
        <begin position="9"/>
        <end position="20"/>
    </location>
</feature>
<evidence type="ECO:0000256" key="2">
    <source>
        <dbReference type="SAM" id="MobiDB-lite"/>
    </source>
</evidence>
<evidence type="ECO:0000313" key="4">
    <source>
        <dbReference type="Proteomes" id="UP000095009"/>
    </source>
</evidence>
<reference evidence="3 4" key="1">
    <citation type="journal article" date="2016" name="Proc. Natl. Acad. Sci. U.S.A.">
        <title>Comparative genomics of biotechnologically important yeasts.</title>
        <authorList>
            <person name="Riley R."/>
            <person name="Haridas S."/>
            <person name="Wolfe K.H."/>
            <person name="Lopes M.R."/>
            <person name="Hittinger C.T."/>
            <person name="Goeker M."/>
            <person name="Salamov A.A."/>
            <person name="Wisecaver J.H."/>
            <person name="Long T.M."/>
            <person name="Calvey C.H."/>
            <person name="Aerts A.L."/>
            <person name="Barry K.W."/>
            <person name="Choi C."/>
            <person name="Clum A."/>
            <person name="Coughlan A.Y."/>
            <person name="Deshpande S."/>
            <person name="Douglass A.P."/>
            <person name="Hanson S.J."/>
            <person name="Klenk H.-P."/>
            <person name="LaButti K.M."/>
            <person name="Lapidus A."/>
            <person name="Lindquist E.A."/>
            <person name="Lipzen A.M."/>
            <person name="Meier-Kolthoff J.P."/>
            <person name="Ohm R.A."/>
            <person name="Otillar R.P."/>
            <person name="Pangilinan J.L."/>
            <person name="Peng Y."/>
            <person name="Rokas A."/>
            <person name="Rosa C.A."/>
            <person name="Scheuner C."/>
            <person name="Sibirny A.A."/>
            <person name="Slot J.C."/>
            <person name="Stielow J.B."/>
            <person name="Sun H."/>
            <person name="Kurtzman C.P."/>
            <person name="Blackwell M."/>
            <person name="Grigoriev I.V."/>
            <person name="Jeffries T.W."/>
        </authorList>
    </citation>
    <scope>NUCLEOTIDE SEQUENCE [LARGE SCALE GENOMIC DNA]</scope>
    <source>
        <strain evidence="3 4">DSM 6958</strain>
    </source>
</reference>
<sequence>MPTIDNAPFSGQTQSKSPISASLSRGWTTLTGKLRNRDWLLDKLVPHRSTSSTLDFGYEGAGANVSSGSNGLGRVTKFEYGFSEEGYEILAKRFRPRIVKKIALLFDSPDLGGQTFEVKEQIKTRDALVLRRRNLELSNLKDTVESTEQEEDNLEENTDIMDSISLTWYGVPSTTSQKDRVLVRPSERYPEEDTQIKTQTNQVSLIIDEPDFPPKYELIPEILDKDIRDPTYQLWKQQRDNWTMPASDSGPSRLPPVDISDLPTKSLPLIYDQMVIKGKPFKDGRGMKLADALLVIKSGWVATNNWPPPNL</sequence>
<keyword evidence="1" id="KW-0175">Coiled coil</keyword>
<dbReference type="AlphaFoldDB" id="A0A1E3PMT4"/>
<evidence type="ECO:0000256" key="1">
    <source>
        <dbReference type="SAM" id="Coils"/>
    </source>
</evidence>
<protein>
    <recommendedName>
        <fullName evidence="5">DUF4050 domain-containing protein</fullName>
    </recommendedName>
</protein>
<keyword evidence="4" id="KW-1185">Reference proteome</keyword>
<feature type="region of interest" description="Disordered" evidence="2">
    <location>
        <begin position="1"/>
        <end position="20"/>
    </location>
</feature>
<name>A0A1E3PMT4_9ASCO</name>
<dbReference type="EMBL" id="KV454408">
    <property type="protein sequence ID" value="ODQ66252.1"/>
    <property type="molecule type" value="Genomic_DNA"/>
</dbReference>